<proteinExistence type="predicted"/>
<accession>H2BT15</accession>
<feature type="chain" id="PRO_5003560617" description="7TM-DISM receptor extracellular domain-containing protein" evidence="1">
    <location>
        <begin position="24"/>
        <end position="114"/>
    </location>
</feature>
<evidence type="ECO:0000313" key="3">
    <source>
        <dbReference type="Proteomes" id="UP000003844"/>
    </source>
</evidence>
<dbReference type="OrthoDB" id="1443226at2"/>
<dbReference type="AlphaFoldDB" id="H2BT15"/>
<gene>
    <name evidence="2" type="ORF">Gilli_1932</name>
</gene>
<dbReference type="eggNOG" id="ENOG5030YSM">
    <property type="taxonomic scope" value="Bacteria"/>
</dbReference>
<protein>
    <recommendedName>
        <fullName evidence="4">7TM-DISM receptor extracellular domain-containing protein</fullName>
    </recommendedName>
</protein>
<evidence type="ECO:0000256" key="1">
    <source>
        <dbReference type="SAM" id="SignalP"/>
    </source>
</evidence>
<dbReference type="Proteomes" id="UP000003844">
    <property type="component" value="Unassembled WGS sequence"/>
</dbReference>
<reference evidence="3" key="1">
    <citation type="journal article" date="2012" name="Stand. Genomic Sci.">
        <title>Genome sequence of the Antarctic rhodopsins-containing flavobacterium Gillisia limnaea type strain (R-8282(T)).</title>
        <authorList>
            <person name="Riedel T."/>
            <person name="Held B."/>
            <person name="Nolan M."/>
            <person name="Lucas S."/>
            <person name="Lapidus A."/>
            <person name="Tice H."/>
            <person name="Del Rio T.G."/>
            <person name="Cheng J.F."/>
            <person name="Han C."/>
            <person name="Tapia R."/>
            <person name="Goodwin L.A."/>
            <person name="Pitluck S."/>
            <person name="Liolios K."/>
            <person name="Mavromatis K."/>
            <person name="Pagani I."/>
            <person name="Ivanova N."/>
            <person name="Mikhailova N."/>
            <person name="Pati A."/>
            <person name="Chen A."/>
            <person name="Palaniappan K."/>
            <person name="Land M."/>
            <person name="Rohde M."/>
            <person name="Tindall B.J."/>
            <person name="Detter J.C."/>
            <person name="Goker M."/>
            <person name="Bristow J."/>
            <person name="Eisen J.A."/>
            <person name="Markowitz V."/>
            <person name="Hugenholtz P."/>
            <person name="Kyrpides N.C."/>
            <person name="Klenk H.P."/>
            <person name="Woyke T."/>
        </authorList>
    </citation>
    <scope>NUCLEOTIDE SEQUENCE [LARGE SCALE GENOMIC DNA]</scope>
    <source>
        <strain evidence="3">DSM 15749 / LMG 21470 / R-8282</strain>
    </source>
</reference>
<keyword evidence="1" id="KW-0732">Signal</keyword>
<name>H2BT15_GILLR</name>
<evidence type="ECO:0000313" key="2">
    <source>
        <dbReference type="EMBL" id="EHQ02573.1"/>
    </source>
</evidence>
<dbReference type="HOGENOM" id="CLU_2117538_0_0_10"/>
<dbReference type="STRING" id="865937.Gilli_1932"/>
<dbReference type="RefSeq" id="WP_006988883.1">
    <property type="nucleotide sequence ID" value="NZ_JH594606.1"/>
</dbReference>
<keyword evidence="3" id="KW-1185">Reference proteome</keyword>
<evidence type="ECO:0008006" key="4">
    <source>
        <dbReference type="Google" id="ProtNLM"/>
    </source>
</evidence>
<organism evidence="2 3">
    <name type="scientific">Gillisia limnaea (strain DSM 15749 / LMG 21470 / R-8282)</name>
    <dbReference type="NCBI Taxonomy" id="865937"/>
    <lineage>
        <taxon>Bacteria</taxon>
        <taxon>Pseudomonadati</taxon>
        <taxon>Bacteroidota</taxon>
        <taxon>Flavobacteriia</taxon>
        <taxon>Flavobacteriales</taxon>
        <taxon>Flavobacteriaceae</taxon>
        <taxon>Gillisia</taxon>
    </lineage>
</organism>
<sequence>MLNRIFPLVLLALLNVFSSAAFSNSSAVSNLDPRDYDYLQADQNTEALFFEEISVGSYFQLEPEDLSGSSGFSPGILQNTLLHKKGQNHSNTWVYLPDFRALIENQIFPFHFFW</sequence>
<dbReference type="EMBL" id="JH594606">
    <property type="protein sequence ID" value="EHQ02573.1"/>
    <property type="molecule type" value="Genomic_DNA"/>
</dbReference>
<feature type="signal peptide" evidence="1">
    <location>
        <begin position="1"/>
        <end position="23"/>
    </location>
</feature>